<comment type="caution">
    <text evidence="1">The sequence shown here is derived from an EMBL/GenBank/DDBJ whole genome shotgun (WGS) entry which is preliminary data.</text>
</comment>
<evidence type="ECO:0000313" key="2">
    <source>
        <dbReference type="Proteomes" id="UP000785679"/>
    </source>
</evidence>
<dbReference type="EMBL" id="RRYP01034080">
    <property type="protein sequence ID" value="TNV70668.1"/>
    <property type="molecule type" value="Genomic_DNA"/>
</dbReference>
<dbReference type="Proteomes" id="UP000785679">
    <property type="component" value="Unassembled WGS sequence"/>
</dbReference>
<reference evidence="1" key="1">
    <citation type="submission" date="2019-06" db="EMBL/GenBank/DDBJ databases">
        <authorList>
            <person name="Zheng W."/>
        </authorList>
    </citation>
    <scope>NUCLEOTIDE SEQUENCE</scope>
    <source>
        <strain evidence="1">QDHG01</strain>
    </source>
</reference>
<evidence type="ECO:0000313" key="1">
    <source>
        <dbReference type="EMBL" id="TNV70668.1"/>
    </source>
</evidence>
<sequence>MKIKQESKKEHAPNQEPIEKSAKFLNSIQRALQICAEYYSLIDNFSIKAKNEVRNMEQKAKVIMTNFQCKLESYMKSESLALTQRDQDCFIAHNQVVIRQISEQVQGMTK</sequence>
<accession>A0A8J8SUE2</accession>
<organism evidence="1 2">
    <name type="scientific">Halteria grandinella</name>
    <dbReference type="NCBI Taxonomy" id="5974"/>
    <lineage>
        <taxon>Eukaryota</taxon>
        <taxon>Sar</taxon>
        <taxon>Alveolata</taxon>
        <taxon>Ciliophora</taxon>
        <taxon>Intramacronucleata</taxon>
        <taxon>Spirotrichea</taxon>
        <taxon>Stichotrichia</taxon>
        <taxon>Sporadotrichida</taxon>
        <taxon>Halteriidae</taxon>
        <taxon>Halteria</taxon>
    </lineage>
</organism>
<keyword evidence="2" id="KW-1185">Reference proteome</keyword>
<dbReference type="AlphaFoldDB" id="A0A8J8SUE2"/>
<protein>
    <submittedName>
        <fullName evidence="1">Uncharacterized protein</fullName>
    </submittedName>
</protein>
<name>A0A8J8SUE2_HALGN</name>
<proteinExistence type="predicted"/>
<gene>
    <name evidence="1" type="ORF">FGO68_gene16601</name>
</gene>